<evidence type="ECO:0008006" key="4">
    <source>
        <dbReference type="Google" id="ProtNLM"/>
    </source>
</evidence>
<dbReference type="OrthoDB" id="6362681at2"/>
<evidence type="ECO:0000313" key="3">
    <source>
        <dbReference type="Proteomes" id="UP000239866"/>
    </source>
</evidence>
<name>A0A2T1KK15_9GAMM</name>
<feature type="region of interest" description="Disordered" evidence="1">
    <location>
        <begin position="89"/>
        <end position="111"/>
    </location>
</feature>
<keyword evidence="3" id="KW-1185">Reference proteome</keyword>
<dbReference type="AlphaFoldDB" id="A0A2T1KK15"/>
<feature type="region of interest" description="Disordered" evidence="1">
    <location>
        <begin position="37"/>
        <end position="72"/>
    </location>
</feature>
<reference evidence="2 3" key="1">
    <citation type="submission" date="2018-03" db="EMBL/GenBank/DDBJ databases">
        <title>Marinobacter brunus sp. nov., a marine bacterium of Gamma-proteobacteria isolated from the surface seawater of the South China Sea.</title>
        <authorList>
            <person name="Cheng H."/>
            <person name="Wu Y.-H."/>
            <person name="Xamxidin M."/>
            <person name="Xu X.-W."/>
        </authorList>
    </citation>
    <scope>NUCLEOTIDE SEQUENCE [LARGE SCALE GENOMIC DNA]</scope>
    <source>
        <strain evidence="2 3">NH169-3</strain>
    </source>
</reference>
<sequence length="270" mass="28892">MGVEVIHSEAERQYYLGAVGIRMWYAREPVPGAARSPAFDFSSGQREATTVPEVSGVSVPERTGDYPRNAGSGREKIAQLQTLMGAVRKADTPEQPGTPVPGSESRAGEPEVLESAVSGPAEMPVAASSDVPRLYLKFWRGERATLLCQLSEDVSLSLQETLALNILRSLGESSPFAAEAMRWPLFNNLRVSVNSSQDLEGALSGWLQPKGALIVLGLDTAKGLGTLKEVVSNRVDGAVINFAESLAALSSDPAVKRKLWLAIRHLAPAQ</sequence>
<protein>
    <recommendedName>
        <fullName evidence="4">2-isopropylmalate synthase</fullName>
    </recommendedName>
</protein>
<gene>
    <name evidence="2" type="ORF">C7H09_05910</name>
</gene>
<evidence type="ECO:0000313" key="2">
    <source>
        <dbReference type="EMBL" id="PSF10479.1"/>
    </source>
</evidence>
<organism evidence="2 3">
    <name type="scientific">Marinobacter fuscus</name>
    <dbReference type="NCBI Taxonomy" id="2109942"/>
    <lineage>
        <taxon>Bacteria</taxon>
        <taxon>Pseudomonadati</taxon>
        <taxon>Pseudomonadota</taxon>
        <taxon>Gammaproteobacteria</taxon>
        <taxon>Pseudomonadales</taxon>
        <taxon>Marinobacteraceae</taxon>
        <taxon>Marinobacter</taxon>
    </lineage>
</organism>
<dbReference type="Proteomes" id="UP000239866">
    <property type="component" value="Unassembled WGS sequence"/>
</dbReference>
<dbReference type="RefSeq" id="WP_106761681.1">
    <property type="nucleotide sequence ID" value="NZ_PXNP01000023.1"/>
</dbReference>
<proteinExistence type="predicted"/>
<evidence type="ECO:0000256" key="1">
    <source>
        <dbReference type="SAM" id="MobiDB-lite"/>
    </source>
</evidence>
<dbReference type="EMBL" id="PXNP01000023">
    <property type="protein sequence ID" value="PSF10479.1"/>
    <property type="molecule type" value="Genomic_DNA"/>
</dbReference>
<accession>A0A2T1KK15</accession>
<comment type="caution">
    <text evidence="2">The sequence shown here is derived from an EMBL/GenBank/DDBJ whole genome shotgun (WGS) entry which is preliminary data.</text>
</comment>